<evidence type="ECO:0000256" key="1">
    <source>
        <dbReference type="SAM" id="MobiDB-lite"/>
    </source>
</evidence>
<dbReference type="Proteomes" id="UP000521943">
    <property type="component" value="Unassembled WGS sequence"/>
</dbReference>
<organism evidence="2 3">
    <name type="scientific">Ephemerocybe angulata</name>
    <dbReference type="NCBI Taxonomy" id="980116"/>
    <lineage>
        <taxon>Eukaryota</taxon>
        <taxon>Fungi</taxon>
        <taxon>Dikarya</taxon>
        <taxon>Basidiomycota</taxon>
        <taxon>Agaricomycotina</taxon>
        <taxon>Agaricomycetes</taxon>
        <taxon>Agaricomycetidae</taxon>
        <taxon>Agaricales</taxon>
        <taxon>Agaricineae</taxon>
        <taxon>Psathyrellaceae</taxon>
        <taxon>Ephemerocybe</taxon>
    </lineage>
</organism>
<feature type="compositionally biased region" description="Polar residues" evidence="1">
    <location>
        <begin position="105"/>
        <end position="129"/>
    </location>
</feature>
<evidence type="ECO:0000313" key="2">
    <source>
        <dbReference type="EMBL" id="KAF6758396.1"/>
    </source>
</evidence>
<comment type="caution">
    <text evidence="2">The sequence shown here is derived from an EMBL/GenBank/DDBJ whole genome shotgun (WGS) entry which is preliminary data.</text>
</comment>
<feature type="region of interest" description="Disordered" evidence="1">
    <location>
        <begin position="404"/>
        <end position="468"/>
    </location>
</feature>
<dbReference type="AlphaFoldDB" id="A0A8H6I459"/>
<reference evidence="2 3" key="1">
    <citation type="submission" date="2020-07" db="EMBL/GenBank/DDBJ databases">
        <title>Comparative genomics of pyrophilous fungi reveals a link between fire events and developmental genes.</title>
        <authorList>
            <consortium name="DOE Joint Genome Institute"/>
            <person name="Steindorff A.S."/>
            <person name="Carver A."/>
            <person name="Calhoun S."/>
            <person name="Stillman K."/>
            <person name="Liu H."/>
            <person name="Lipzen A."/>
            <person name="Pangilinan J."/>
            <person name="Labutti K."/>
            <person name="Bruns T.D."/>
            <person name="Grigoriev I.V."/>
        </authorList>
    </citation>
    <scope>NUCLEOTIDE SEQUENCE [LARGE SCALE GENOMIC DNA]</scope>
    <source>
        <strain evidence="2 3">CBS 144469</strain>
    </source>
</reference>
<feature type="compositionally biased region" description="Low complexity" evidence="1">
    <location>
        <begin position="416"/>
        <end position="425"/>
    </location>
</feature>
<feature type="compositionally biased region" description="Low complexity" evidence="1">
    <location>
        <begin position="43"/>
        <end position="56"/>
    </location>
</feature>
<accession>A0A8H6I459</accession>
<gene>
    <name evidence="2" type="ORF">DFP72DRAFT_845310</name>
</gene>
<dbReference type="OrthoDB" id="3044866at2759"/>
<feature type="region of interest" description="Disordered" evidence="1">
    <location>
        <begin position="37"/>
        <end position="156"/>
    </location>
</feature>
<evidence type="ECO:0000313" key="3">
    <source>
        <dbReference type="Proteomes" id="UP000521943"/>
    </source>
</evidence>
<name>A0A8H6I459_9AGAR</name>
<feature type="compositionally biased region" description="Polar residues" evidence="1">
    <location>
        <begin position="71"/>
        <end position="95"/>
    </location>
</feature>
<keyword evidence="3" id="KW-1185">Reference proteome</keyword>
<feature type="compositionally biased region" description="Basic and acidic residues" evidence="1">
    <location>
        <begin position="448"/>
        <end position="458"/>
    </location>
</feature>
<sequence length="1019" mass="112702">MATPEPRYYCNQCTDCGGFISEDGRYTGARTSCACGHPYYVHSSQPRPQQSSSSGPAPAPQPSVTPGILPSISTGAPQVQPQNPAIQPSSTNSGSAPPIGRYRNTMPSQASRELSQSTRHTSSQRMNEVQSQGQGGRNRSSGGSGSRRSRTSTPLIPEPTEMKLLIMIWPFVMALCNPKDLHHEYPPVVHRVAFGQSEMYKIVKEFKDYNLVVEVTLPLPLAPAESWKHLALALNNHCFQHHLVLHFDSTHPLARTETWPTQFGTSLRTLANIEEIVPSIDHLPFRYLNPSKQPTSGTNSSDHHTFKMHCFTTVNFEKPKGNGLPIVKKFSHSDYPGTSIMFISPAGSSHPSIPIPNHPVTESHYCGPWRLAEKTWCMAEHLKNLEEEDAEEYAGFDDRGCLLGCPGRPDTPSPQTPSNSTTLTPPQRPERSTGRRRTRSPSMDANAEEQHSPRRARQDTPSPPGLDMSLDIELMVPVLPPAVTPPTFQPIAALTLRDAPLNLGFIETPPSLACPDSPRFMILSVNRYLNNVANRIRFDYTSLFHIEAFSIKEAAGSLLAIIQAKQHPSIAMLPVSLPETFKVIIQEANAQAQYAIESYERLSIPQILSPRTLYVELTGGASGPGITLATVANMLRGCLEDGEHWTLGPSGMYAIPTLGTPLSANERMKYRRDGVVLAMYILHTKQYPFPVHPALILLLTLQRPTWRKLKTDTVKRFEPALGRLLEQLDHLGPHGTQAMPPSGPDDLTGMLQAIYNKGLGTWNPFAEPREPEAHTRLRNRLLASRLFDLAMPVILADDEAFMALRAGFNTIIGMRGCPDPTATIWTSHRESDQPPVPSLDMFGALFFTKLRNPESFLRNFMVTMGAGESFSNDQARYKATALQMIFARKIKRFFLGRGVHPAALHRLVMPNPAQDDPMFRVRLFIQAVTPFSGTSIASNTVFGVDLVFPSEETTVDANHGGIAHEATCVALLKLSMNQHVQNLLLEPCPLDDPSKPTAFDYYMFGQLLNPENNTQINTT</sequence>
<protein>
    <submittedName>
        <fullName evidence="2">Uncharacterized protein</fullName>
    </submittedName>
</protein>
<dbReference type="EMBL" id="JACGCI010000019">
    <property type="protein sequence ID" value="KAF6758396.1"/>
    <property type="molecule type" value="Genomic_DNA"/>
</dbReference>
<proteinExistence type="predicted"/>